<reference evidence="2" key="1">
    <citation type="submission" date="2017-01" db="EMBL/GenBank/DDBJ databases">
        <authorList>
            <person name="Assis F.L."/>
            <person name="Abrahao J.S."/>
            <person name="Silva L."/>
            <person name="Khalil J.B."/>
            <person name="Rodrigues R."/>
            <person name="Silva L.S."/>
            <person name="Arantes T."/>
            <person name="Boratto P."/>
            <person name="Andrade M."/>
            <person name="Kroon E.G."/>
            <person name="Ribeiro B."/>
            <person name="Bergier I."/>
            <person name="Seligmann H."/>
            <person name="Ghigo E."/>
            <person name="Colson P."/>
            <person name="Levasseur A."/>
            <person name="Raoult D."/>
            <person name="Scola B.L."/>
        </authorList>
    </citation>
    <scope>NUCLEOTIDE SEQUENCE</scope>
    <source>
        <strain evidence="2">Soda lake</strain>
    </source>
</reference>
<feature type="domain" description="T-SNARE coiled-coil homology" evidence="1">
    <location>
        <begin position="118"/>
        <end position="180"/>
    </location>
</feature>
<accession>A0A6N1NYV5</accession>
<proteinExistence type="predicted"/>
<dbReference type="GO" id="GO:0005886">
    <property type="term" value="C:plasma membrane"/>
    <property type="evidence" value="ECO:0007669"/>
    <property type="project" value="TreeGrafter"/>
</dbReference>
<organism evidence="2">
    <name type="scientific">Tupanvirus soda lake</name>
    <dbReference type="NCBI Taxonomy" id="2126985"/>
    <lineage>
        <taxon>Viruses</taxon>
        <taxon>Varidnaviria</taxon>
        <taxon>Bamfordvirae</taxon>
        <taxon>Nucleocytoviricota</taxon>
        <taxon>Megaviricetes</taxon>
        <taxon>Imitervirales</taxon>
        <taxon>Mimiviridae</taxon>
        <taxon>Megamimivirinae</taxon>
        <taxon>Tupanvirus</taxon>
        <taxon>Tupanvirus salinum</taxon>
    </lineage>
</organism>
<dbReference type="Gene3D" id="1.20.5.110">
    <property type="match status" value="2"/>
</dbReference>
<dbReference type="GeneID" id="80518603"/>
<dbReference type="KEGG" id="vg:80518603"/>
<dbReference type="PROSITE" id="PS50192">
    <property type="entry name" value="T_SNARE"/>
    <property type="match status" value="1"/>
</dbReference>
<protein>
    <submittedName>
        <fullName evidence="2">Synaptosomal-associated protein 29</fullName>
    </submittedName>
</protein>
<dbReference type="PANTHER" id="PTHR19305:SF9">
    <property type="entry name" value="SYNAPTOSOMAL-ASSOCIATED PROTEIN 29"/>
    <property type="match status" value="1"/>
</dbReference>
<dbReference type="PANTHER" id="PTHR19305">
    <property type="entry name" value="SYNAPTOSOMAL ASSOCIATED PROTEIN"/>
    <property type="match status" value="1"/>
</dbReference>
<evidence type="ECO:0000259" key="1">
    <source>
        <dbReference type="PROSITE" id="PS50192"/>
    </source>
</evidence>
<evidence type="ECO:0000313" key="2">
    <source>
        <dbReference type="EMBL" id="QKU35182.1"/>
    </source>
</evidence>
<dbReference type="RefSeq" id="YP_010781839.1">
    <property type="nucleotide sequence ID" value="NC_075039.1"/>
</dbReference>
<dbReference type="SUPFAM" id="SSF58038">
    <property type="entry name" value="SNARE fusion complex"/>
    <property type="match status" value="2"/>
</dbReference>
<dbReference type="EMBL" id="KY523104">
    <property type="protein sequence ID" value="QKU35182.1"/>
    <property type="molecule type" value="Genomic_DNA"/>
</dbReference>
<reference evidence="2" key="2">
    <citation type="journal article" date="2018" name="Nat. Commun.">
        <title>Tailed giant Tupanvirus possesses the most complete translational apparatus of the known virosphere.</title>
        <authorList>
            <person name="Abrahao J."/>
            <person name="Silva L."/>
            <person name="Silva L.S."/>
            <person name="Khalil J.Y.B."/>
            <person name="Rodrigues R."/>
            <person name="Arantes T."/>
            <person name="Assis F."/>
            <person name="Boratto P."/>
            <person name="Andrade M."/>
            <person name="Kroon E.G."/>
            <person name="Ribeiro B."/>
            <person name="Bergier I."/>
            <person name="Seligmann H."/>
            <person name="Ghigo E."/>
            <person name="Colson P."/>
            <person name="Levasseur A."/>
            <person name="Kroemer G."/>
            <person name="Raoult D."/>
            <person name="La Scola B."/>
        </authorList>
    </citation>
    <scope>NUCLEOTIDE SEQUENCE [LARGE SCALE GENOMIC DNA]</scope>
    <source>
        <strain evidence="2">Soda lake</strain>
    </source>
</reference>
<dbReference type="CDD" id="cd15841">
    <property type="entry name" value="SNARE_Qc"/>
    <property type="match status" value="1"/>
</dbReference>
<dbReference type="SMART" id="SM00397">
    <property type="entry name" value="t_SNARE"/>
    <property type="match status" value="2"/>
</dbReference>
<dbReference type="InterPro" id="IPR000727">
    <property type="entry name" value="T_SNARE_dom"/>
</dbReference>
<name>A0A6N1NYV5_9VIRU</name>
<sequence length="180" mass="20321">MEKQQSIDEIVNESNQILRSALAVSYETEGIAADTLGELVDQGGRLKNLHGKLDNIEKNQYQAKRYLNVISSIGGYIKNSLSKPVTSPNMLKNTEQTIAILPNKTIDMQHTKQAKQTTKVQNETDELLDELALSLARLKEMGINMSTEIDEHNKVLDGLNERVDKTNYHMEKLNDKIVRI</sequence>